<dbReference type="RefSeq" id="WP_346821244.1">
    <property type="nucleotide sequence ID" value="NZ_JBDKWZ010000005.1"/>
</dbReference>
<dbReference type="InterPro" id="IPR009012">
    <property type="entry name" value="GrpE_head"/>
</dbReference>
<evidence type="ECO:0000256" key="3">
    <source>
        <dbReference type="HAMAP-Rule" id="MF_01151"/>
    </source>
</evidence>
<dbReference type="Gene3D" id="2.30.22.10">
    <property type="entry name" value="Head domain of nucleotide exchange factor GrpE"/>
    <property type="match status" value="1"/>
</dbReference>
<evidence type="ECO:0000313" key="7">
    <source>
        <dbReference type="Proteomes" id="UP001403385"/>
    </source>
</evidence>
<comment type="similarity">
    <text evidence="1 3 4">Belongs to the GrpE family.</text>
</comment>
<feature type="compositionally biased region" description="Acidic residues" evidence="5">
    <location>
        <begin position="29"/>
        <end position="51"/>
    </location>
</feature>
<dbReference type="InterPro" id="IPR013805">
    <property type="entry name" value="GrpE_CC"/>
</dbReference>
<dbReference type="GO" id="GO:0042803">
    <property type="term" value="F:protein homodimerization activity"/>
    <property type="evidence" value="ECO:0007669"/>
    <property type="project" value="InterPro"/>
</dbReference>
<comment type="function">
    <text evidence="3">Participates actively in the response to hyperosmotic and heat shock by preventing the aggregation of stress-denatured proteins, in association with DnaK and GrpE. It is the nucleotide exchange factor for DnaK and may function as a thermosensor. Unfolded proteins bind initially to DnaJ; upon interaction with the DnaJ-bound protein, DnaK hydrolyzes its bound ATP, resulting in the formation of a stable complex. GrpE releases ADP from DnaK; ATP binding to DnaK triggers the release of the substrate protein, thus completing the reaction cycle. Several rounds of ATP-dependent interactions between DnaJ, DnaK and GrpE are required for fully efficient folding.</text>
</comment>
<dbReference type="SUPFAM" id="SSF51064">
    <property type="entry name" value="Head domain of nucleotide exchange factor GrpE"/>
    <property type="match status" value="1"/>
</dbReference>
<dbReference type="HAMAP" id="MF_01151">
    <property type="entry name" value="GrpE"/>
    <property type="match status" value="1"/>
</dbReference>
<sequence>MAKEDINEMKEQKESVAQEEQEIKSEQETTTEAEANTDQEEATEETQETSEETARASKGEELEEVKNKYLRLYSDFENFRRRTAKERLDLVASANEGLVVALLPILDDFERAQKALGEDSKEKEGFELIYNKFKKTLEQKGVKEMEDCIGKALDTELHDAITQIPAPSEELKGKIVDVIEKGYYLNDKVVRFAKVVVGA</sequence>
<evidence type="ECO:0000256" key="4">
    <source>
        <dbReference type="RuleBase" id="RU004478"/>
    </source>
</evidence>
<evidence type="ECO:0000313" key="6">
    <source>
        <dbReference type="EMBL" id="MEN7548466.1"/>
    </source>
</evidence>
<accession>A0AAW9SCL0</accession>
<dbReference type="SUPFAM" id="SSF58014">
    <property type="entry name" value="Coiled-coil domain of nucleotide exchange factor GrpE"/>
    <property type="match status" value="1"/>
</dbReference>
<dbReference type="CDD" id="cd00446">
    <property type="entry name" value="GrpE"/>
    <property type="match status" value="1"/>
</dbReference>
<dbReference type="PRINTS" id="PR00773">
    <property type="entry name" value="GRPEPROTEIN"/>
</dbReference>
<dbReference type="EMBL" id="JBDKWZ010000005">
    <property type="protein sequence ID" value="MEN7548466.1"/>
    <property type="molecule type" value="Genomic_DNA"/>
</dbReference>
<feature type="compositionally biased region" description="Basic and acidic residues" evidence="5">
    <location>
        <begin position="1"/>
        <end position="27"/>
    </location>
</feature>
<dbReference type="GO" id="GO:0005737">
    <property type="term" value="C:cytoplasm"/>
    <property type="evidence" value="ECO:0007669"/>
    <property type="project" value="UniProtKB-SubCell"/>
</dbReference>
<comment type="subcellular location">
    <subcellularLocation>
        <location evidence="3">Cytoplasm</location>
    </subcellularLocation>
</comment>
<keyword evidence="3" id="KW-0346">Stress response</keyword>
<dbReference type="Proteomes" id="UP001403385">
    <property type="component" value="Unassembled WGS sequence"/>
</dbReference>
<organism evidence="6 7">
    <name type="scientific">Rapidithrix thailandica</name>
    <dbReference type="NCBI Taxonomy" id="413964"/>
    <lineage>
        <taxon>Bacteria</taxon>
        <taxon>Pseudomonadati</taxon>
        <taxon>Bacteroidota</taxon>
        <taxon>Cytophagia</taxon>
        <taxon>Cytophagales</taxon>
        <taxon>Flammeovirgaceae</taxon>
        <taxon>Rapidithrix</taxon>
    </lineage>
</organism>
<reference evidence="6 7" key="1">
    <citation type="submission" date="2024-04" db="EMBL/GenBank/DDBJ databases">
        <title>Novel genus in family Flammeovirgaceae.</title>
        <authorList>
            <person name="Nguyen T.H."/>
            <person name="Vuong T.Q."/>
            <person name="Le H."/>
            <person name="Kim S.-G."/>
        </authorList>
    </citation>
    <scope>NUCLEOTIDE SEQUENCE [LARGE SCALE GENOMIC DNA]</scope>
    <source>
        <strain evidence="6 7">JCM 23209</strain>
    </source>
</reference>
<keyword evidence="3" id="KW-0963">Cytoplasm</keyword>
<comment type="subunit">
    <text evidence="3">Homodimer.</text>
</comment>
<evidence type="ECO:0000256" key="2">
    <source>
        <dbReference type="ARBA" id="ARBA00023186"/>
    </source>
</evidence>
<proteinExistence type="inferred from homology"/>
<dbReference type="GO" id="GO:0051087">
    <property type="term" value="F:protein-folding chaperone binding"/>
    <property type="evidence" value="ECO:0007669"/>
    <property type="project" value="InterPro"/>
</dbReference>
<dbReference type="InterPro" id="IPR000740">
    <property type="entry name" value="GrpE"/>
</dbReference>
<dbReference type="Gene3D" id="3.90.20.20">
    <property type="match status" value="1"/>
</dbReference>
<dbReference type="PANTHER" id="PTHR21237">
    <property type="entry name" value="GRPE PROTEIN"/>
    <property type="match status" value="1"/>
</dbReference>
<feature type="compositionally biased region" description="Basic and acidic residues" evidence="5">
    <location>
        <begin position="52"/>
        <end position="61"/>
    </location>
</feature>
<name>A0AAW9SCL0_9BACT</name>
<gene>
    <name evidence="3" type="primary">grpE</name>
    <name evidence="6" type="ORF">AAG747_11135</name>
</gene>
<feature type="region of interest" description="Disordered" evidence="5">
    <location>
        <begin position="1"/>
        <end position="61"/>
    </location>
</feature>
<comment type="caution">
    <text evidence="6">The sequence shown here is derived from an EMBL/GenBank/DDBJ whole genome shotgun (WGS) entry which is preliminary data.</text>
</comment>
<dbReference type="GO" id="GO:0000774">
    <property type="term" value="F:adenyl-nucleotide exchange factor activity"/>
    <property type="evidence" value="ECO:0007669"/>
    <property type="project" value="InterPro"/>
</dbReference>
<dbReference type="Pfam" id="PF01025">
    <property type="entry name" value="GrpE"/>
    <property type="match status" value="1"/>
</dbReference>
<dbReference type="GO" id="GO:0006457">
    <property type="term" value="P:protein folding"/>
    <property type="evidence" value="ECO:0007669"/>
    <property type="project" value="InterPro"/>
</dbReference>
<dbReference type="PANTHER" id="PTHR21237:SF23">
    <property type="entry name" value="GRPE PROTEIN HOMOLOG, MITOCHONDRIAL"/>
    <property type="match status" value="1"/>
</dbReference>
<evidence type="ECO:0000256" key="5">
    <source>
        <dbReference type="SAM" id="MobiDB-lite"/>
    </source>
</evidence>
<keyword evidence="7" id="KW-1185">Reference proteome</keyword>
<dbReference type="GO" id="GO:0051082">
    <property type="term" value="F:unfolded protein binding"/>
    <property type="evidence" value="ECO:0007669"/>
    <property type="project" value="TreeGrafter"/>
</dbReference>
<dbReference type="AlphaFoldDB" id="A0AAW9SCL0"/>
<evidence type="ECO:0000256" key="1">
    <source>
        <dbReference type="ARBA" id="ARBA00009054"/>
    </source>
</evidence>
<keyword evidence="2 3" id="KW-0143">Chaperone</keyword>
<protein>
    <recommendedName>
        <fullName evidence="3">Protein GrpE</fullName>
    </recommendedName>
    <alternativeName>
        <fullName evidence="3">HSP-70 cofactor</fullName>
    </alternativeName>
</protein>